<dbReference type="PROSITE" id="PS51755">
    <property type="entry name" value="OMPR_PHOB"/>
    <property type="match status" value="1"/>
</dbReference>
<evidence type="ECO:0000259" key="8">
    <source>
        <dbReference type="PROSITE" id="PS51755"/>
    </source>
</evidence>
<evidence type="ECO:0000313" key="9">
    <source>
        <dbReference type="EMBL" id="MDT3727204.1"/>
    </source>
</evidence>
<keyword evidence="4 6" id="KW-0238">DNA-binding</keyword>
<dbReference type="InterPro" id="IPR005158">
    <property type="entry name" value="BTAD"/>
</dbReference>
<name>A0ABU3I2N3_9ACTN</name>
<protein>
    <submittedName>
        <fullName evidence="9">BTAD domain-containing putative transcriptional regulator</fullName>
    </submittedName>
</protein>
<accession>A0ABU3I2N3</accession>
<evidence type="ECO:0000313" key="10">
    <source>
        <dbReference type="Proteomes" id="UP001181313"/>
    </source>
</evidence>
<evidence type="ECO:0000256" key="2">
    <source>
        <dbReference type="ARBA" id="ARBA00023012"/>
    </source>
</evidence>
<dbReference type="Gene3D" id="1.25.40.10">
    <property type="entry name" value="Tetratricopeptide repeat domain"/>
    <property type="match status" value="1"/>
</dbReference>
<dbReference type="Pfam" id="PF00486">
    <property type="entry name" value="Trans_reg_C"/>
    <property type="match status" value="1"/>
</dbReference>
<dbReference type="PANTHER" id="PTHR35807:SF1">
    <property type="entry name" value="TRANSCRIPTIONAL REGULATOR REDD"/>
    <property type="match status" value="1"/>
</dbReference>
<comment type="similarity">
    <text evidence="1">Belongs to the AfsR/DnrI/RedD regulatory family.</text>
</comment>
<dbReference type="PRINTS" id="PR00364">
    <property type="entry name" value="DISEASERSIST"/>
</dbReference>
<dbReference type="Gene3D" id="1.10.10.10">
    <property type="entry name" value="Winged helix-like DNA-binding domain superfamily/Winged helix DNA-binding domain"/>
    <property type="match status" value="1"/>
</dbReference>
<dbReference type="SUPFAM" id="SSF48452">
    <property type="entry name" value="TPR-like"/>
    <property type="match status" value="1"/>
</dbReference>
<comment type="caution">
    <text evidence="9">The sequence shown here is derived from an EMBL/GenBank/DDBJ whole genome shotgun (WGS) entry which is preliminary data.</text>
</comment>
<sequence>MTRRGLRFGLLGTPVLYGGEPAPDGPASDGPAPPHTPCTRNGTPLPVTSPKLRTLLAVLLLDAGRVVSVEVLKDALWGGEPPVSALPSLHNHVARLRRLLDEPGRLLTVPTGYVLRVDDGELDVQVFDAHVSAARAARAEGDWARVRRECRAALGLWRGSPLGGLAPEVGGYALVRRLEEARLLLHEWRYDAELALGDDGLADLVPELSALAAEHPLREAYHRQLMLALHRTGRQAEALVVHRDLRARLADELGVEPGRPVREAHVEVLRGSSGTRDGASGWVRPAQLPPAPADFVGRADVREGIVRALSGTDAAGAVVLSGTAGVGKSALALQVAHALEERFSGGQLHLNLRATEPGCAPLTVEEALTSLLRDLGVPSGDVPGHPDAASALLRSLLAPTRTLLVLDDAASAAQVRPLLPAGPGCGVVVTSRSPLTALDGAARFPLRPLSDEESAALLRAASGRDDITARHPLVALTGRLPLALRVVAARLAARRALTPEALATQLAAADSRLDLLDYDDLGVRRSLDAAFDALTASDRRTDQDAALVLRHIGVLDLPCCDARSLARLTGVDEARAEAALERLADVALLEETAYGRFEPYDLVRDYARERAAESCAHSPAGCHFASA</sequence>
<evidence type="ECO:0000256" key="6">
    <source>
        <dbReference type="PROSITE-ProRule" id="PRU01091"/>
    </source>
</evidence>
<dbReference type="Pfam" id="PF00931">
    <property type="entry name" value="NB-ARC"/>
    <property type="match status" value="1"/>
</dbReference>
<evidence type="ECO:0000256" key="4">
    <source>
        <dbReference type="ARBA" id="ARBA00023125"/>
    </source>
</evidence>
<evidence type="ECO:0000256" key="1">
    <source>
        <dbReference type="ARBA" id="ARBA00005820"/>
    </source>
</evidence>
<evidence type="ECO:0000256" key="7">
    <source>
        <dbReference type="SAM" id="MobiDB-lite"/>
    </source>
</evidence>
<proteinExistence type="inferred from homology"/>
<feature type="domain" description="OmpR/PhoB-type" evidence="8">
    <location>
        <begin position="20"/>
        <end position="117"/>
    </location>
</feature>
<dbReference type="CDD" id="cd15831">
    <property type="entry name" value="BTAD"/>
    <property type="match status" value="1"/>
</dbReference>
<evidence type="ECO:0000256" key="5">
    <source>
        <dbReference type="ARBA" id="ARBA00023163"/>
    </source>
</evidence>
<dbReference type="EMBL" id="JAVSGH010000026">
    <property type="protein sequence ID" value="MDT3727204.1"/>
    <property type="molecule type" value="Genomic_DNA"/>
</dbReference>
<dbReference type="InterPro" id="IPR051677">
    <property type="entry name" value="AfsR-DnrI-RedD_regulator"/>
</dbReference>
<keyword evidence="5" id="KW-0804">Transcription</keyword>
<dbReference type="Gene3D" id="3.40.50.300">
    <property type="entry name" value="P-loop containing nucleotide triphosphate hydrolases"/>
    <property type="match status" value="1"/>
</dbReference>
<keyword evidence="10" id="KW-1185">Reference proteome</keyword>
<keyword evidence="2" id="KW-0902">Two-component regulatory system</keyword>
<dbReference type="SUPFAM" id="SSF46894">
    <property type="entry name" value="C-terminal effector domain of the bipartite response regulators"/>
    <property type="match status" value="1"/>
</dbReference>
<organism evidence="9 10">
    <name type="scientific">Streptomyces althioticus subsp. attaecolombicae</name>
    <dbReference type="NCBI Taxonomy" id="3075534"/>
    <lineage>
        <taxon>Bacteria</taxon>
        <taxon>Bacillati</taxon>
        <taxon>Actinomycetota</taxon>
        <taxon>Actinomycetes</taxon>
        <taxon>Kitasatosporales</taxon>
        <taxon>Streptomycetaceae</taxon>
        <taxon>Streptomyces</taxon>
        <taxon>Streptomyces althioticus group</taxon>
    </lineage>
</organism>
<dbReference type="SMART" id="SM01043">
    <property type="entry name" value="BTAD"/>
    <property type="match status" value="1"/>
</dbReference>
<dbReference type="SUPFAM" id="SSF52540">
    <property type="entry name" value="P-loop containing nucleoside triphosphate hydrolases"/>
    <property type="match status" value="1"/>
</dbReference>
<evidence type="ECO:0000256" key="3">
    <source>
        <dbReference type="ARBA" id="ARBA00023015"/>
    </source>
</evidence>
<feature type="region of interest" description="Disordered" evidence="7">
    <location>
        <begin position="18"/>
        <end position="46"/>
    </location>
</feature>
<dbReference type="Proteomes" id="UP001181313">
    <property type="component" value="Unassembled WGS sequence"/>
</dbReference>
<dbReference type="InterPro" id="IPR001867">
    <property type="entry name" value="OmpR/PhoB-type_DNA-bd"/>
</dbReference>
<dbReference type="SMART" id="SM00862">
    <property type="entry name" value="Trans_reg_C"/>
    <property type="match status" value="1"/>
</dbReference>
<dbReference type="InterPro" id="IPR011990">
    <property type="entry name" value="TPR-like_helical_dom_sf"/>
</dbReference>
<dbReference type="RefSeq" id="WP_093549948.1">
    <property type="nucleotide sequence ID" value="NZ_JAVSGH010000026.1"/>
</dbReference>
<reference evidence="9" key="1">
    <citation type="submission" date="2024-05" db="EMBL/GenBank/DDBJ databases">
        <title>30 novel species of actinomycetes from the DSMZ collection.</title>
        <authorList>
            <person name="Nouioui I."/>
        </authorList>
    </citation>
    <scope>NUCLEOTIDE SEQUENCE</scope>
    <source>
        <strain evidence="9">DSM 41972</strain>
    </source>
</reference>
<dbReference type="InterPro" id="IPR016032">
    <property type="entry name" value="Sig_transdc_resp-reg_C-effctor"/>
</dbReference>
<keyword evidence="3" id="KW-0805">Transcription regulation</keyword>
<dbReference type="InterPro" id="IPR027417">
    <property type="entry name" value="P-loop_NTPase"/>
</dbReference>
<dbReference type="Pfam" id="PF03704">
    <property type="entry name" value="BTAD"/>
    <property type="match status" value="1"/>
</dbReference>
<gene>
    <name evidence="9" type="ORF">ROS62_20920</name>
</gene>
<dbReference type="InterPro" id="IPR002182">
    <property type="entry name" value="NB-ARC"/>
</dbReference>
<feature type="DNA-binding region" description="OmpR/PhoB-type" evidence="6">
    <location>
        <begin position="20"/>
        <end position="117"/>
    </location>
</feature>
<feature type="compositionally biased region" description="Low complexity" evidence="7">
    <location>
        <begin position="18"/>
        <end position="30"/>
    </location>
</feature>
<dbReference type="InterPro" id="IPR036388">
    <property type="entry name" value="WH-like_DNA-bd_sf"/>
</dbReference>
<dbReference type="PANTHER" id="PTHR35807">
    <property type="entry name" value="TRANSCRIPTIONAL REGULATOR REDD-RELATED"/>
    <property type="match status" value="1"/>
</dbReference>